<evidence type="ECO:0000256" key="9">
    <source>
        <dbReference type="PIRSR" id="PIRSR602640-1"/>
    </source>
</evidence>
<feature type="active site" description="Proton acceptor" evidence="9">
    <location>
        <position position="94"/>
    </location>
</feature>
<feature type="binding site" evidence="10">
    <location>
        <position position="36"/>
    </location>
    <ligand>
        <name>Ca(2+)</name>
        <dbReference type="ChEBI" id="CHEBI:29108"/>
        <label>1</label>
        <note>catalytic</note>
    </ligand>
</feature>
<evidence type="ECO:0000256" key="8">
    <source>
        <dbReference type="ARBA" id="ARBA00023180"/>
    </source>
</evidence>
<keyword evidence="6 10" id="KW-0106">Calcium</keyword>
<evidence type="ECO:0000256" key="12">
    <source>
        <dbReference type="SAM" id="Phobius"/>
    </source>
</evidence>
<keyword evidence="8 11" id="KW-0325">Glycoprotein</keyword>
<evidence type="ECO:0000313" key="14">
    <source>
        <dbReference type="Proteomes" id="UP000319801"/>
    </source>
</evidence>
<reference evidence="13 14" key="1">
    <citation type="journal article" date="2019" name="Genome Biol. Evol.">
        <title>Whole-Genome Sequencing of the Giant Devil Catfish, Bagarius yarrelli.</title>
        <authorList>
            <person name="Jiang W."/>
            <person name="Lv Y."/>
            <person name="Cheng L."/>
            <person name="Yang K."/>
            <person name="Chao B."/>
            <person name="Wang X."/>
            <person name="Li Y."/>
            <person name="Pan X."/>
            <person name="You X."/>
            <person name="Zhang Y."/>
            <person name="Yang J."/>
            <person name="Li J."/>
            <person name="Zhang X."/>
            <person name="Liu S."/>
            <person name="Sun C."/>
            <person name="Yang J."/>
            <person name="Shi Q."/>
        </authorList>
    </citation>
    <scope>NUCLEOTIDE SEQUENCE [LARGE SCALE GENOMIC DNA]</scope>
    <source>
        <strain evidence="13">JWS20170419001</strain>
        <tissue evidence="13">Muscle</tissue>
    </source>
</reference>
<gene>
    <name evidence="13" type="ORF">Baya_7023</name>
</gene>
<keyword evidence="14" id="KW-1185">Reference proteome</keyword>
<dbReference type="EMBL" id="VCAZ01000031">
    <property type="protein sequence ID" value="TSL40944.1"/>
    <property type="molecule type" value="Genomic_DNA"/>
</dbReference>
<comment type="similarity">
    <text evidence="2 11">Belongs to the paraoxonase family.</text>
</comment>
<organism evidence="13 14">
    <name type="scientific">Bagarius yarrelli</name>
    <name type="common">Goonch</name>
    <name type="synonym">Bagrus yarrelli</name>
    <dbReference type="NCBI Taxonomy" id="175774"/>
    <lineage>
        <taxon>Eukaryota</taxon>
        <taxon>Metazoa</taxon>
        <taxon>Chordata</taxon>
        <taxon>Craniata</taxon>
        <taxon>Vertebrata</taxon>
        <taxon>Euteleostomi</taxon>
        <taxon>Actinopterygii</taxon>
        <taxon>Neopterygii</taxon>
        <taxon>Teleostei</taxon>
        <taxon>Ostariophysi</taxon>
        <taxon>Siluriformes</taxon>
        <taxon>Sisoridae</taxon>
        <taxon>Sisorinae</taxon>
        <taxon>Bagarius</taxon>
    </lineage>
</organism>
<dbReference type="InterPro" id="IPR051288">
    <property type="entry name" value="Serum_paraoxonase/arylesterase"/>
</dbReference>
<dbReference type="OrthoDB" id="423498at2759"/>
<keyword evidence="4" id="KW-0732">Signal</keyword>
<proteinExistence type="inferred from homology"/>
<evidence type="ECO:0000313" key="13">
    <source>
        <dbReference type="EMBL" id="TSL40944.1"/>
    </source>
</evidence>
<comment type="cofactor">
    <cofactor evidence="10 11">
        <name>Ca(2+)</name>
        <dbReference type="ChEBI" id="CHEBI:29108"/>
    </cofactor>
    <text evidence="10 11">Binds 2 calcium ions per subunit.</text>
</comment>
<feature type="binding site" evidence="10">
    <location>
        <position position="149"/>
    </location>
    <ligand>
        <name>Ca(2+)</name>
        <dbReference type="ChEBI" id="CHEBI:29108"/>
        <label>1</label>
        <note>catalytic</note>
    </ligand>
</feature>
<evidence type="ECO:0000256" key="11">
    <source>
        <dbReference type="RuleBase" id="RU368025"/>
    </source>
</evidence>
<evidence type="ECO:0000256" key="2">
    <source>
        <dbReference type="ARBA" id="ARBA00008595"/>
    </source>
</evidence>
<dbReference type="GO" id="GO:0004064">
    <property type="term" value="F:arylesterase activity"/>
    <property type="evidence" value="ECO:0007669"/>
    <property type="project" value="UniProtKB-UniRule"/>
</dbReference>
<evidence type="ECO:0000256" key="5">
    <source>
        <dbReference type="ARBA" id="ARBA00022801"/>
    </source>
</evidence>
<dbReference type="GO" id="GO:0046872">
    <property type="term" value="F:metal ion binding"/>
    <property type="evidence" value="ECO:0007669"/>
    <property type="project" value="UniProtKB-KW"/>
</dbReference>
<protein>
    <recommendedName>
        <fullName evidence="11">Paraoxonase</fullName>
        <ecNumber evidence="11">3.1.1.2</ecNumber>
    </recommendedName>
</protein>
<evidence type="ECO:0000256" key="3">
    <source>
        <dbReference type="ARBA" id="ARBA00022723"/>
    </source>
</evidence>
<dbReference type="AlphaFoldDB" id="A0A556TZ19"/>
<evidence type="ECO:0000256" key="6">
    <source>
        <dbReference type="ARBA" id="ARBA00022837"/>
    </source>
</evidence>
<evidence type="ECO:0000256" key="1">
    <source>
        <dbReference type="ARBA" id="ARBA00000368"/>
    </source>
</evidence>
<evidence type="ECO:0000256" key="10">
    <source>
        <dbReference type="PIRSR" id="PIRSR602640-2"/>
    </source>
</evidence>
<evidence type="ECO:0000256" key="7">
    <source>
        <dbReference type="ARBA" id="ARBA00023157"/>
    </source>
</evidence>
<dbReference type="EC" id="3.1.1.2" evidence="11"/>
<feature type="binding site" evidence="10">
    <location>
        <position position="204"/>
    </location>
    <ligand>
        <name>Ca(2+)</name>
        <dbReference type="ChEBI" id="CHEBI:29108"/>
        <label>1</label>
        <note>catalytic</note>
    </ligand>
</feature>
<sequence>MTEEFREGSDLTVENGFADNYVEYRMNCKRNFGAEDITILDDRLAFISTGLKYPGMTRYTDGPGKIYVLNLPSIADPTELQIKGDFDAASFGPHGISIYTDEKDGSRYLFVVNHPHENSQIEIFQYIEEENTLLHLKTIKHKLLHNVNDIVAVGVENFFATNDHYFTNEPLKLLEALFSLHWCNVVYYSPEVVQVVAGGFFGANGVNMSPDKKHLYVSDLMNHRIVVLNIQKDNTLSRVKEVDVGSLCDNIEVERKTGDLWMGCHPNGGKVFLNDLNDPPGSEVIRIQHIHTEEPVVTLLCVNDYETLSTTGVILALIMFITGILIALNPVLWNGFSLPKQKYLLSQYRDGDTEHLCFQNEPRNTRRAELHEIRIILLESFNRIVHTNRYN</sequence>
<feature type="binding site" evidence="10">
    <location>
        <position position="35"/>
    </location>
    <ligand>
        <name>Ca(2+)</name>
        <dbReference type="ChEBI" id="CHEBI:29108"/>
        <label>1</label>
        <note>catalytic</note>
    </ligand>
</feature>
<dbReference type="FunFam" id="2.120.10.30:FF:000023">
    <property type="entry name" value="Serum paraoxonase/arylesterase 2"/>
    <property type="match status" value="1"/>
</dbReference>
<dbReference type="InterPro" id="IPR011042">
    <property type="entry name" value="6-blade_b-propeller_TolB-like"/>
</dbReference>
<keyword evidence="7 11" id="KW-1015">Disulfide bond</keyword>
<feature type="binding site" evidence="10">
    <location>
        <position position="148"/>
    </location>
    <ligand>
        <name>Ca(2+)</name>
        <dbReference type="ChEBI" id="CHEBI:29108"/>
        <label>1</label>
        <note>catalytic</note>
    </ligand>
</feature>
<keyword evidence="12" id="KW-0812">Transmembrane</keyword>
<feature type="binding site" evidence="10">
    <location>
        <position position="250"/>
    </location>
    <ligand>
        <name>Ca(2+)</name>
        <dbReference type="ChEBI" id="CHEBI:29108"/>
        <label>1</label>
        <note>catalytic</note>
    </ligand>
</feature>
<dbReference type="PRINTS" id="PR01785">
    <property type="entry name" value="PARAOXONASE"/>
</dbReference>
<keyword evidence="12" id="KW-0472">Membrane</keyword>
<dbReference type="PANTHER" id="PTHR11799:SF12">
    <property type="entry name" value="PARAOXONASE-RELATED"/>
    <property type="match status" value="1"/>
</dbReference>
<keyword evidence="3 10" id="KW-0479">Metal-binding</keyword>
<evidence type="ECO:0000256" key="4">
    <source>
        <dbReference type="ARBA" id="ARBA00022729"/>
    </source>
</evidence>
<dbReference type="Proteomes" id="UP000319801">
    <property type="component" value="Unassembled WGS sequence"/>
</dbReference>
<accession>A0A556TZ19</accession>
<dbReference type="InterPro" id="IPR002640">
    <property type="entry name" value="Arylesterase"/>
</dbReference>
<feature type="transmembrane region" description="Helical" evidence="12">
    <location>
        <begin position="313"/>
        <end position="333"/>
    </location>
</feature>
<name>A0A556TZ19_BAGYA</name>
<dbReference type="Pfam" id="PF01731">
    <property type="entry name" value="Arylesterase"/>
    <property type="match status" value="1"/>
</dbReference>
<keyword evidence="5 11" id="KW-0378">Hydrolase</keyword>
<dbReference type="PANTHER" id="PTHR11799">
    <property type="entry name" value="PARAOXONASE"/>
    <property type="match status" value="1"/>
</dbReference>
<dbReference type="SUPFAM" id="SSF63829">
    <property type="entry name" value="Calcium-dependent phosphotriesterase"/>
    <property type="match status" value="1"/>
</dbReference>
<feature type="binding site" evidence="10">
    <location>
        <position position="96"/>
    </location>
    <ligand>
        <name>Ca(2+)</name>
        <dbReference type="ChEBI" id="CHEBI:29108"/>
        <label>1</label>
        <note>catalytic</note>
    </ligand>
</feature>
<feature type="binding site" evidence="10">
    <location>
        <position position="249"/>
    </location>
    <ligand>
        <name>Ca(2+)</name>
        <dbReference type="ChEBI" id="CHEBI:29108"/>
        <label>1</label>
        <note>catalytic</note>
    </ligand>
</feature>
<dbReference type="Gene3D" id="2.120.10.30">
    <property type="entry name" value="TolB, C-terminal domain"/>
    <property type="match status" value="1"/>
</dbReference>
<comment type="caution">
    <text evidence="13">The sequence shown here is derived from an EMBL/GenBank/DDBJ whole genome shotgun (WGS) entry which is preliminary data.</text>
</comment>
<comment type="catalytic activity">
    <reaction evidence="1 11">
        <text>a phenyl acetate + H2O = a phenol + acetate + H(+)</text>
        <dbReference type="Rhea" id="RHEA:17309"/>
        <dbReference type="ChEBI" id="CHEBI:15377"/>
        <dbReference type="ChEBI" id="CHEBI:15378"/>
        <dbReference type="ChEBI" id="CHEBI:30089"/>
        <dbReference type="ChEBI" id="CHEBI:33853"/>
        <dbReference type="ChEBI" id="CHEBI:140310"/>
        <dbReference type="EC" id="3.1.1.2"/>
    </reaction>
</comment>
<keyword evidence="12" id="KW-1133">Transmembrane helix</keyword>